<feature type="transmembrane region" description="Helical" evidence="8">
    <location>
        <begin position="157"/>
        <end position="176"/>
    </location>
</feature>
<dbReference type="STRING" id="709839.TSA66_11355"/>
<evidence type="ECO:0000256" key="3">
    <source>
        <dbReference type="ARBA" id="ARBA00022448"/>
    </source>
</evidence>
<accession>A0A0C2BTC3</accession>
<evidence type="ECO:0000256" key="4">
    <source>
        <dbReference type="ARBA" id="ARBA00022475"/>
    </source>
</evidence>
<dbReference type="PANTHER" id="PTHR36838">
    <property type="entry name" value="AUXIN EFFLUX CARRIER FAMILY PROTEIN"/>
    <property type="match status" value="1"/>
</dbReference>
<keyword evidence="10" id="KW-1185">Reference proteome</keyword>
<reference evidence="9 10" key="1">
    <citation type="submission" date="2014-12" db="EMBL/GenBank/DDBJ databases">
        <title>Denitrispirillum autotrophicum gen. nov., sp. nov., Denitrifying, Facultatively Autotrophic Bacteria Isolated from Rice Paddy Soil.</title>
        <authorList>
            <person name="Ishii S."/>
            <person name="Ashida N."/>
            <person name="Ohno H."/>
            <person name="Otsuka S."/>
            <person name="Yokota A."/>
            <person name="Senoo K."/>
        </authorList>
    </citation>
    <scope>NUCLEOTIDE SEQUENCE [LARGE SCALE GENOMIC DNA]</scope>
    <source>
        <strain evidence="9 10">TSA66</strain>
    </source>
</reference>
<comment type="subcellular location">
    <subcellularLocation>
        <location evidence="1">Cell membrane</location>
        <topology evidence="1">Multi-pass membrane protein</topology>
    </subcellularLocation>
</comment>
<keyword evidence="6 8" id="KW-1133">Transmembrane helix</keyword>
<feature type="transmembrane region" description="Helical" evidence="8">
    <location>
        <begin position="64"/>
        <end position="82"/>
    </location>
</feature>
<evidence type="ECO:0000256" key="7">
    <source>
        <dbReference type="ARBA" id="ARBA00023136"/>
    </source>
</evidence>
<evidence type="ECO:0000256" key="8">
    <source>
        <dbReference type="SAM" id="Phobius"/>
    </source>
</evidence>
<evidence type="ECO:0000313" key="9">
    <source>
        <dbReference type="EMBL" id="KIF81286.1"/>
    </source>
</evidence>
<dbReference type="InterPro" id="IPR038770">
    <property type="entry name" value="Na+/solute_symporter_sf"/>
</dbReference>
<dbReference type="Proteomes" id="UP000031572">
    <property type="component" value="Unassembled WGS sequence"/>
</dbReference>
<organism evidence="9 10">
    <name type="scientific">Noviherbaspirillum autotrophicum</name>
    <dbReference type="NCBI Taxonomy" id="709839"/>
    <lineage>
        <taxon>Bacteria</taxon>
        <taxon>Pseudomonadati</taxon>
        <taxon>Pseudomonadota</taxon>
        <taxon>Betaproteobacteria</taxon>
        <taxon>Burkholderiales</taxon>
        <taxon>Oxalobacteraceae</taxon>
        <taxon>Noviherbaspirillum</taxon>
    </lineage>
</organism>
<comment type="similarity">
    <text evidence="2">Belongs to the auxin efflux carrier (TC 2.A.69) family.</text>
</comment>
<feature type="transmembrane region" description="Helical" evidence="8">
    <location>
        <begin position="219"/>
        <end position="238"/>
    </location>
</feature>
<dbReference type="AlphaFoldDB" id="A0A0C2BTC3"/>
<evidence type="ECO:0000256" key="2">
    <source>
        <dbReference type="ARBA" id="ARBA00010145"/>
    </source>
</evidence>
<dbReference type="RefSeq" id="WP_040040111.1">
    <property type="nucleotide sequence ID" value="NZ_JWJG01000028.1"/>
</dbReference>
<feature type="transmembrane region" description="Helical" evidence="8">
    <location>
        <begin position="272"/>
        <end position="292"/>
    </location>
</feature>
<keyword evidence="5 8" id="KW-0812">Transmembrane</keyword>
<dbReference type="Pfam" id="PF03547">
    <property type="entry name" value="Mem_trans"/>
    <property type="match status" value="1"/>
</dbReference>
<evidence type="ECO:0000313" key="10">
    <source>
        <dbReference type="Proteomes" id="UP000031572"/>
    </source>
</evidence>
<name>A0A0C2BTC3_9BURK</name>
<evidence type="ECO:0000256" key="6">
    <source>
        <dbReference type="ARBA" id="ARBA00022989"/>
    </source>
</evidence>
<feature type="transmembrane region" description="Helical" evidence="8">
    <location>
        <begin position="37"/>
        <end position="52"/>
    </location>
</feature>
<feature type="transmembrane region" description="Helical" evidence="8">
    <location>
        <begin position="123"/>
        <end position="145"/>
    </location>
</feature>
<evidence type="ECO:0000256" key="5">
    <source>
        <dbReference type="ARBA" id="ARBA00022692"/>
    </source>
</evidence>
<feature type="transmembrane region" description="Helical" evidence="8">
    <location>
        <begin position="244"/>
        <end position="263"/>
    </location>
</feature>
<dbReference type="EMBL" id="JWJG01000028">
    <property type="protein sequence ID" value="KIF81286.1"/>
    <property type="molecule type" value="Genomic_DNA"/>
</dbReference>
<keyword evidence="4" id="KW-1003">Cell membrane</keyword>
<dbReference type="GO" id="GO:0055085">
    <property type="term" value="P:transmembrane transport"/>
    <property type="evidence" value="ECO:0007669"/>
    <property type="project" value="InterPro"/>
</dbReference>
<dbReference type="Gene3D" id="1.20.1530.20">
    <property type="match status" value="1"/>
</dbReference>
<dbReference type="PANTHER" id="PTHR36838:SF4">
    <property type="entry name" value="AUXIN EFFLUX CARRIER FAMILY PROTEIN"/>
    <property type="match status" value="1"/>
</dbReference>
<gene>
    <name evidence="9" type="ORF">TSA66_11355</name>
</gene>
<evidence type="ECO:0000256" key="1">
    <source>
        <dbReference type="ARBA" id="ARBA00004651"/>
    </source>
</evidence>
<dbReference type="GO" id="GO:0005886">
    <property type="term" value="C:plasma membrane"/>
    <property type="evidence" value="ECO:0007669"/>
    <property type="project" value="UniProtKB-SubCell"/>
</dbReference>
<dbReference type="InterPro" id="IPR004776">
    <property type="entry name" value="Mem_transp_PIN-like"/>
</dbReference>
<protein>
    <submittedName>
        <fullName evidence="9">Permease</fullName>
    </submittedName>
</protein>
<proteinExistence type="inferred from homology"/>
<keyword evidence="3" id="KW-0813">Transport</keyword>
<comment type="caution">
    <text evidence="9">The sequence shown here is derived from an EMBL/GenBank/DDBJ whole genome shotgun (WGS) entry which is preliminary data.</text>
</comment>
<keyword evidence="7 8" id="KW-0472">Membrane</keyword>
<feature type="transmembrane region" description="Helical" evidence="8">
    <location>
        <begin position="188"/>
        <end position="207"/>
    </location>
</feature>
<sequence length="296" mass="30644">MSIATTLFPDFALILLGFALMRGTNWGAPFWSGLEKMIYYVLFPALLFYSTARTRLDFASTGTMLQVALGASVAGIALGWLARPLYRAGPMVFESGVQTAFRFNSYIGLAIASRLGGEQGTSLMALIIGFAVPLANMAAVHALVHKSGGLLAELAKNPLLIATASGLAFNLLGLHLPDVIGATLARMSNAAIAVGLITVGAGLRLSGLHEAKGMASHFLAVKLLAMPAAGLALGRWAGLPALQLQIVVAFCALPTASSAYVLAARMGGNGPFVAFLISAGTLLSVLTLPFWLGLAA</sequence>
<dbReference type="OrthoDB" id="9805563at2"/>